<evidence type="ECO:0000313" key="2">
    <source>
        <dbReference type="Proteomes" id="UP000257014"/>
    </source>
</evidence>
<accession>A0A3E0K563</accession>
<gene>
    <name evidence="1" type="ORF">C6P37_09110</name>
</gene>
<dbReference type="EMBL" id="QEWE01000017">
    <property type="protein sequence ID" value="REJ28380.1"/>
    <property type="molecule type" value="Genomic_DNA"/>
</dbReference>
<dbReference type="AlphaFoldDB" id="A0A3E0K563"/>
<sequence>MIPTPFLFLLVSGGLPDLLFARILPEGGSAPQDVEPFWKGRRLPDKTLVLGDSASLGSAGGVTEARFGESAL</sequence>
<protein>
    <submittedName>
        <fullName evidence="1">Uncharacterized protein</fullName>
    </submittedName>
</protein>
<proteinExistence type="predicted"/>
<evidence type="ECO:0000313" key="1">
    <source>
        <dbReference type="EMBL" id="REJ28380.1"/>
    </source>
</evidence>
<reference evidence="1 2" key="1">
    <citation type="submission" date="2018-03" db="EMBL/GenBank/DDBJ databases">
        <authorList>
            <person name="Keele B.F."/>
        </authorList>
    </citation>
    <scope>NUCLEOTIDE SEQUENCE [LARGE SCALE GENOMIC DNA]</scope>
    <source>
        <strain evidence="1">ZCTH4_d</strain>
    </source>
</reference>
<organism evidence="1 2">
    <name type="scientific">Caldibacillus debilis</name>
    <dbReference type="NCBI Taxonomy" id="301148"/>
    <lineage>
        <taxon>Bacteria</taxon>
        <taxon>Bacillati</taxon>
        <taxon>Bacillota</taxon>
        <taxon>Bacilli</taxon>
        <taxon>Bacillales</taxon>
        <taxon>Bacillaceae</taxon>
        <taxon>Caldibacillus</taxon>
    </lineage>
</organism>
<name>A0A3E0K563_9BACI</name>
<dbReference type="Proteomes" id="UP000257014">
    <property type="component" value="Unassembled WGS sequence"/>
</dbReference>
<comment type="caution">
    <text evidence="1">The sequence shown here is derived from an EMBL/GenBank/DDBJ whole genome shotgun (WGS) entry which is preliminary data.</text>
</comment>